<dbReference type="GO" id="GO:0000160">
    <property type="term" value="P:phosphorelay signal transduction system"/>
    <property type="evidence" value="ECO:0007669"/>
    <property type="project" value="InterPro"/>
</dbReference>
<dbReference type="InterPro" id="IPR011006">
    <property type="entry name" value="CheY-like_superfamily"/>
</dbReference>
<dbReference type="PROSITE" id="PS50110">
    <property type="entry name" value="RESPONSE_REGULATORY"/>
    <property type="match status" value="1"/>
</dbReference>
<dbReference type="Gene3D" id="3.40.50.2300">
    <property type="match status" value="1"/>
</dbReference>
<evidence type="ECO:0000313" key="4">
    <source>
        <dbReference type="EMBL" id="PJE64709.1"/>
    </source>
</evidence>
<dbReference type="Pfam" id="PF00072">
    <property type="entry name" value="Response_reg"/>
    <property type="match status" value="1"/>
</dbReference>
<dbReference type="SUPFAM" id="SSF52172">
    <property type="entry name" value="CheY-like"/>
    <property type="match status" value="1"/>
</dbReference>
<dbReference type="PANTHER" id="PTHR44591">
    <property type="entry name" value="STRESS RESPONSE REGULATOR PROTEIN 1"/>
    <property type="match status" value="1"/>
</dbReference>
<evidence type="ECO:0000256" key="1">
    <source>
        <dbReference type="ARBA" id="ARBA00022553"/>
    </source>
</evidence>
<organism evidence="4 5">
    <name type="scientific">Candidatus Ryanbacteria bacterium CG10_big_fil_rev_8_21_14_0_10_43_42</name>
    <dbReference type="NCBI Taxonomy" id="1974864"/>
    <lineage>
        <taxon>Bacteria</taxon>
        <taxon>Candidatus Ryaniibacteriota</taxon>
    </lineage>
</organism>
<dbReference type="Proteomes" id="UP000229098">
    <property type="component" value="Unassembled WGS sequence"/>
</dbReference>
<comment type="caution">
    <text evidence="4">The sequence shown here is derived from an EMBL/GenBank/DDBJ whole genome shotgun (WGS) entry which is preliminary data.</text>
</comment>
<evidence type="ECO:0000259" key="3">
    <source>
        <dbReference type="PROSITE" id="PS50110"/>
    </source>
</evidence>
<evidence type="ECO:0000256" key="2">
    <source>
        <dbReference type="PROSITE-ProRule" id="PRU00169"/>
    </source>
</evidence>
<proteinExistence type="predicted"/>
<dbReference type="InterPro" id="IPR001789">
    <property type="entry name" value="Sig_transdc_resp-reg_receiver"/>
</dbReference>
<sequence>MSDEQKKTILIVDDDEYLLEMYVLKFKEAGFVVETAQDGKSAIEVAREKQPAVILLDVVLPAMDGFEILRNIRTEKLVPHARIIMLTNLGQKNDTEKGKALGADGYIVKAHFTPSEVVEKVEAILKK</sequence>
<dbReference type="CDD" id="cd17574">
    <property type="entry name" value="REC_OmpR"/>
    <property type="match status" value="1"/>
</dbReference>
<name>A0A2M8KXQ2_9BACT</name>
<gene>
    <name evidence="4" type="ORF">COU90_00340</name>
</gene>
<feature type="domain" description="Response regulatory" evidence="3">
    <location>
        <begin position="8"/>
        <end position="124"/>
    </location>
</feature>
<dbReference type="AlphaFoldDB" id="A0A2M8KXQ2"/>
<dbReference type="InterPro" id="IPR050595">
    <property type="entry name" value="Bact_response_regulator"/>
</dbReference>
<evidence type="ECO:0000313" key="5">
    <source>
        <dbReference type="Proteomes" id="UP000229098"/>
    </source>
</evidence>
<dbReference type="PANTHER" id="PTHR44591:SF3">
    <property type="entry name" value="RESPONSE REGULATORY DOMAIN-CONTAINING PROTEIN"/>
    <property type="match status" value="1"/>
</dbReference>
<dbReference type="SMART" id="SM00448">
    <property type="entry name" value="REC"/>
    <property type="match status" value="1"/>
</dbReference>
<feature type="modified residue" description="4-aspartylphosphate" evidence="2">
    <location>
        <position position="57"/>
    </location>
</feature>
<keyword evidence="1 2" id="KW-0597">Phosphoprotein</keyword>
<accession>A0A2M8KXQ2</accession>
<dbReference type="EMBL" id="PFEF01000003">
    <property type="protein sequence ID" value="PJE64709.1"/>
    <property type="molecule type" value="Genomic_DNA"/>
</dbReference>
<protein>
    <submittedName>
        <fullName evidence="4">Response regulator</fullName>
    </submittedName>
</protein>
<reference evidence="5" key="1">
    <citation type="submission" date="2017-09" db="EMBL/GenBank/DDBJ databases">
        <title>Depth-based differentiation of microbial function through sediment-hosted aquifers and enrichment of novel symbionts in the deep terrestrial subsurface.</title>
        <authorList>
            <person name="Probst A.J."/>
            <person name="Ladd B."/>
            <person name="Jarett J.K."/>
            <person name="Geller-Mcgrath D.E."/>
            <person name="Sieber C.M.K."/>
            <person name="Emerson J.B."/>
            <person name="Anantharaman K."/>
            <person name="Thomas B.C."/>
            <person name="Malmstrom R."/>
            <person name="Stieglmeier M."/>
            <person name="Klingl A."/>
            <person name="Woyke T."/>
            <person name="Ryan C.M."/>
            <person name="Banfield J.F."/>
        </authorList>
    </citation>
    <scope>NUCLEOTIDE SEQUENCE [LARGE SCALE GENOMIC DNA]</scope>
</reference>